<gene>
    <name evidence="1" type="ORF">CLOHIR_01831</name>
</gene>
<dbReference type="HOGENOM" id="CLU_3138892_0_0_9"/>
<sequence>MNFFWTKNDLEAWLKAAGKENDPDVYAYNLDEAIEESYYTFEV</sequence>
<dbReference type="AlphaFoldDB" id="B6G125"/>
<evidence type="ECO:0000313" key="1">
    <source>
        <dbReference type="EMBL" id="EEA84600.1"/>
    </source>
</evidence>
<evidence type="ECO:0000313" key="2">
    <source>
        <dbReference type="Proteomes" id="UP000003178"/>
    </source>
</evidence>
<dbReference type="EMBL" id="ABWP01000070">
    <property type="protein sequence ID" value="EEA84600.1"/>
    <property type="molecule type" value="Genomic_DNA"/>
</dbReference>
<comment type="caution">
    <text evidence="1">The sequence shown here is derived from an EMBL/GenBank/DDBJ whole genome shotgun (WGS) entry which is preliminary data.</text>
</comment>
<keyword evidence="2" id="KW-1185">Reference proteome</keyword>
<reference evidence="1 2" key="2">
    <citation type="submission" date="2008-10" db="EMBL/GenBank/DDBJ databases">
        <title>Draft genome sequence of Clostridium hiranonis (DSM 13275).</title>
        <authorList>
            <person name="Sudarsanam P."/>
            <person name="Ley R."/>
            <person name="Guruge J."/>
            <person name="Turnbaugh P.J."/>
            <person name="Mahowald M."/>
            <person name="Liep D."/>
            <person name="Gordon J."/>
        </authorList>
    </citation>
    <scope>NUCLEOTIDE SEQUENCE [LARGE SCALE GENOMIC DNA]</scope>
    <source>
        <strain evidence="1 2">DSM 13275</strain>
    </source>
</reference>
<name>B6G125_PEPHT</name>
<organism evidence="1 2">
    <name type="scientific">Peptacetobacter hiranonis (strain DSM 13275 / JCM 10541 / KCTC 15199 / TO-931)</name>
    <name type="common">Clostridium hiranonis</name>
    <dbReference type="NCBI Taxonomy" id="500633"/>
    <lineage>
        <taxon>Bacteria</taxon>
        <taxon>Bacillati</taxon>
        <taxon>Bacillota</taxon>
        <taxon>Clostridia</taxon>
        <taxon>Peptostreptococcales</taxon>
        <taxon>Peptostreptococcaceae</taxon>
        <taxon>Peptacetobacter</taxon>
    </lineage>
</organism>
<reference evidence="1 2" key="1">
    <citation type="submission" date="2008-09" db="EMBL/GenBank/DDBJ databases">
        <authorList>
            <person name="Fulton L."/>
            <person name="Clifton S."/>
            <person name="Fulton B."/>
            <person name="Xu J."/>
            <person name="Minx P."/>
            <person name="Pepin K.H."/>
            <person name="Johnson M."/>
            <person name="Thiruvilangam P."/>
            <person name="Bhonagiri V."/>
            <person name="Nash W.E."/>
            <person name="Mardis E.R."/>
            <person name="Wilson R.K."/>
        </authorList>
    </citation>
    <scope>NUCLEOTIDE SEQUENCE [LARGE SCALE GENOMIC DNA]</scope>
    <source>
        <strain evidence="1 2">DSM 13275</strain>
    </source>
</reference>
<proteinExistence type="predicted"/>
<accession>B6G125</accession>
<dbReference type="Proteomes" id="UP000003178">
    <property type="component" value="Unassembled WGS sequence"/>
</dbReference>
<dbReference type="STRING" id="500633.CLOHIR_01831"/>
<protein>
    <submittedName>
        <fullName evidence="1">Uncharacterized protein</fullName>
    </submittedName>
</protein>